<dbReference type="Pfam" id="PF10079">
    <property type="entry name" value="Rossmann-like_BshC"/>
    <property type="match status" value="1"/>
</dbReference>
<evidence type="ECO:0000313" key="5">
    <source>
        <dbReference type="EMBL" id="RBP01900.1"/>
    </source>
</evidence>
<dbReference type="OrthoDB" id="9765151at2"/>
<sequence length="540" mass="62725">MHIFPVTTSQQTLLRDYYQQNQLIMNKFEYNPFDKEAMIQRLENIKERTYNREQLVDVLIQLNKRWGAEQQTFHNIELLHNSNSVVVIGGQQAGLLSGPLYTIHKIISILTFAKQQSQRLGVPVIPVFWIAGEDHDFDEINHIMIPNNGKLKKHRFDPHANHKNSVSSMKFDHDEMVNWVNKLFQSMEETTYSKSLYSLIIKRLKQSSTYVDFFAQLIQSLFKEEGVVLIDSGDPAVRQLESSAFQEMITKQPSISRGVFQQLQKVKQTGYSVSVDVEENDGHLFYHVNGDRILLMKQDDGTWEGKNQECKLTTDELLTIAEQTPERLSNNVVTRPVMQEWLFPTLAFIAGPGELGYWSILRPAFQALDLTMPPVCPRISITLLDRKSEKFSDQYGISIEEVINHGVEYQKINWLRNQQTPPLDQLVEQITEAMTRIHQPLRDVAAAHSPDLKQISEKNLAYIHQHVTYLQKAIEKESMAKHQRIIRNFDAMQLLLRPDNGLQERCWNIVSFLNQYGFEWLNQLIQYEYSFSGEHYVAKL</sequence>
<dbReference type="EMBL" id="QNRI01000001">
    <property type="protein sequence ID" value="RBP01900.1"/>
    <property type="molecule type" value="Genomic_DNA"/>
</dbReference>
<gene>
    <name evidence="2" type="primary">bshC</name>
    <name evidence="5" type="ORF">DES48_101647</name>
</gene>
<accession>A0A366EJK8</accession>
<dbReference type="AlphaFoldDB" id="A0A366EJK8"/>
<feature type="domain" description="Bacillithiol biosynthesis BshC C-terminal coiled-coil" evidence="4">
    <location>
        <begin position="381"/>
        <end position="539"/>
    </location>
</feature>
<dbReference type="RefSeq" id="WP_113866757.1">
    <property type="nucleotide sequence ID" value="NZ_BAABQN010000001.1"/>
</dbReference>
<dbReference type="InterPro" id="IPR055399">
    <property type="entry name" value="CC_BshC"/>
</dbReference>
<evidence type="ECO:0000256" key="1">
    <source>
        <dbReference type="ARBA" id="ARBA00022598"/>
    </source>
</evidence>
<evidence type="ECO:0000313" key="6">
    <source>
        <dbReference type="Proteomes" id="UP000252254"/>
    </source>
</evidence>
<keyword evidence="6" id="KW-1185">Reference proteome</keyword>
<comment type="caution">
    <text evidence="5">The sequence shown here is derived from an EMBL/GenBank/DDBJ whole genome shotgun (WGS) entry which is preliminary data.</text>
</comment>
<reference evidence="5 6" key="1">
    <citation type="submission" date="2018-06" db="EMBL/GenBank/DDBJ databases">
        <title>Genomic Encyclopedia of Type Strains, Phase IV (KMG-IV): sequencing the most valuable type-strain genomes for metagenomic binning, comparative biology and taxonomic classification.</title>
        <authorList>
            <person name="Goeker M."/>
        </authorList>
    </citation>
    <scope>NUCLEOTIDE SEQUENCE [LARGE SCALE GENOMIC DNA]</scope>
    <source>
        <strain evidence="5 6">DSM 15140</strain>
    </source>
</reference>
<dbReference type="InterPro" id="IPR011199">
    <property type="entry name" value="Bacillithiol_biosynth_BshC"/>
</dbReference>
<dbReference type="InterPro" id="IPR055398">
    <property type="entry name" value="Rossmann-like_BshC"/>
</dbReference>
<dbReference type="Proteomes" id="UP000252254">
    <property type="component" value="Unassembled WGS sequence"/>
</dbReference>
<evidence type="ECO:0000259" key="3">
    <source>
        <dbReference type="Pfam" id="PF10079"/>
    </source>
</evidence>
<keyword evidence="1 2" id="KW-0436">Ligase</keyword>
<evidence type="ECO:0000259" key="4">
    <source>
        <dbReference type="Pfam" id="PF24850"/>
    </source>
</evidence>
<organism evidence="5 6">
    <name type="scientific">Paraliobacillus ryukyuensis</name>
    <dbReference type="NCBI Taxonomy" id="200904"/>
    <lineage>
        <taxon>Bacteria</taxon>
        <taxon>Bacillati</taxon>
        <taxon>Bacillota</taxon>
        <taxon>Bacilli</taxon>
        <taxon>Bacillales</taxon>
        <taxon>Bacillaceae</taxon>
        <taxon>Paraliobacillus</taxon>
    </lineage>
</organism>
<proteinExistence type="inferred from homology"/>
<dbReference type="PIRSF" id="PIRSF012535">
    <property type="entry name" value="UCP012535"/>
    <property type="match status" value="1"/>
</dbReference>
<dbReference type="HAMAP" id="MF_01867">
    <property type="entry name" value="BshC"/>
    <property type="match status" value="1"/>
</dbReference>
<dbReference type="STRING" id="200904.GCA_900168775_01465"/>
<dbReference type="Pfam" id="PF24850">
    <property type="entry name" value="CC_BshC"/>
    <property type="match status" value="1"/>
</dbReference>
<evidence type="ECO:0000256" key="2">
    <source>
        <dbReference type="HAMAP-Rule" id="MF_01867"/>
    </source>
</evidence>
<dbReference type="GO" id="GO:0016874">
    <property type="term" value="F:ligase activity"/>
    <property type="evidence" value="ECO:0007669"/>
    <property type="project" value="UniProtKB-UniRule"/>
</dbReference>
<comment type="function">
    <text evidence="2">Involved in bacillithiol (BSH) biosynthesis. May catalyze the last step of the pathway, the addition of cysteine to glucosamine malate (GlcN-Mal) to generate BSH.</text>
</comment>
<name>A0A366EJK8_9BACI</name>
<dbReference type="NCBIfam" id="TIGR03998">
    <property type="entry name" value="thiol_BshC"/>
    <property type="match status" value="1"/>
</dbReference>
<protein>
    <recommendedName>
        <fullName evidence="2">Putative cysteine ligase BshC</fullName>
        <ecNumber evidence="2">6.-.-.-</ecNumber>
    </recommendedName>
</protein>
<comment type="similarity">
    <text evidence="2">Belongs to the BshC family.</text>
</comment>
<dbReference type="EC" id="6.-.-.-" evidence="2"/>
<feature type="domain" description="Bacillithiol biosynthesis BshC N-terminal Rossmann-like" evidence="3">
    <location>
        <begin position="8"/>
        <end position="378"/>
    </location>
</feature>